<gene>
    <name evidence="2" type="ORF">FE257_008379</name>
</gene>
<reference evidence="2" key="2">
    <citation type="submission" date="2020-02" db="EMBL/GenBank/DDBJ databases">
        <authorList>
            <person name="Gilchrist C.L.M."/>
            <person name="Chooi Y.-H."/>
        </authorList>
    </citation>
    <scope>NUCLEOTIDE SEQUENCE</scope>
    <source>
        <strain evidence="2">MST-FP2251</strain>
    </source>
</reference>
<evidence type="ECO:0000313" key="3">
    <source>
        <dbReference type="Proteomes" id="UP001194746"/>
    </source>
</evidence>
<dbReference type="Proteomes" id="UP001194746">
    <property type="component" value="Unassembled WGS sequence"/>
</dbReference>
<evidence type="ECO:0000313" key="2">
    <source>
        <dbReference type="EMBL" id="KAF9888803.1"/>
    </source>
</evidence>
<dbReference type="AlphaFoldDB" id="A0AAD4CM66"/>
<dbReference type="EMBL" id="VCAU01000043">
    <property type="protein sequence ID" value="KAF9888803.1"/>
    <property type="molecule type" value="Genomic_DNA"/>
</dbReference>
<comment type="caution">
    <text evidence="2">The sequence shown here is derived from an EMBL/GenBank/DDBJ whole genome shotgun (WGS) entry which is preliminary data.</text>
</comment>
<evidence type="ECO:0008006" key="4">
    <source>
        <dbReference type="Google" id="ProtNLM"/>
    </source>
</evidence>
<sequence>MDRPRRMDDLADELINDILSFLLDSERPSNDNAPANDHDPSHGSNGSPKAYGEQSELDRFRLVCQRFMRIGTPRKFPRFVLRFSRDGFQRLEDLLSMQLAGHIRYFTYMVRPFYQGSGWSDFLNGVDSDDLPASHIHKRRFQEQQYIVERNHDLVLLRRAISAFSSLQQIKLLRLQDGADEQVLDHVREQSLQETVRLDWEPACTRAVTSLGVSLLESSCTSVGFVGPQMSPEATVRLSQTPKTALTALGARLTSLDVTFHSAKDMETRMGAISDVFHDFFLAAKNLTAIHLGFPAHRPLDLSLEQIFHHVIWKGLRTLSIQGWRLRSSELISLIRRHRHQLRDIRLTSIYLHDDQGQWRDVLAVLHDEMDHLERIDLREIDYAVHSDSRHVLNSNGNGNGHNHQYPSIVAHPAPDLSPRHIVLNIDYMFFAPRGHTRRSFTAATLESLQKLTADDLGDDGLSVHHEQRVFWEAWVLSSSRNTVHRRF</sequence>
<organism evidence="2 3">
    <name type="scientific">Aspergillus nanangensis</name>
    <dbReference type="NCBI Taxonomy" id="2582783"/>
    <lineage>
        <taxon>Eukaryota</taxon>
        <taxon>Fungi</taxon>
        <taxon>Dikarya</taxon>
        <taxon>Ascomycota</taxon>
        <taxon>Pezizomycotina</taxon>
        <taxon>Eurotiomycetes</taxon>
        <taxon>Eurotiomycetidae</taxon>
        <taxon>Eurotiales</taxon>
        <taxon>Aspergillaceae</taxon>
        <taxon>Aspergillus</taxon>
        <taxon>Aspergillus subgen. Circumdati</taxon>
    </lineage>
</organism>
<evidence type="ECO:0000256" key="1">
    <source>
        <dbReference type="SAM" id="MobiDB-lite"/>
    </source>
</evidence>
<reference evidence="2" key="1">
    <citation type="journal article" date="2019" name="Beilstein J. Org. Chem.">
        <title>Nanangenines: drimane sesquiterpenoids as the dominant metabolite cohort of a novel Australian fungus, Aspergillus nanangensis.</title>
        <authorList>
            <person name="Lacey H.J."/>
            <person name="Gilchrist C.L.M."/>
            <person name="Crombie A."/>
            <person name="Kalaitzis J.A."/>
            <person name="Vuong D."/>
            <person name="Rutledge P.J."/>
            <person name="Turner P."/>
            <person name="Pitt J.I."/>
            <person name="Lacey E."/>
            <person name="Chooi Y.H."/>
            <person name="Piggott A.M."/>
        </authorList>
    </citation>
    <scope>NUCLEOTIDE SEQUENCE</scope>
    <source>
        <strain evidence="2">MST-FP2251</strain>
    </source>
</reference>
<name>A0AAD4CM66_ASPNN</name>
<accession>A0AAD4CM66</accession>
<protein>
    <recommendedName>
        <fullName evidence="4">F-box domain protein</fullName>
    </recommendedName>
</protein>
<feature type="region of interest" description="Disordered" evidence="1">
    <location>
        <begin position="25"/>
        <end position="52"/>
    </location>
</feature>
<proteinExistence type="predicted"/>
<keyword evidence="3" id="KW-1185">Reference proteome</keyword>